<feature type="chain" id="PRO_5001739419" evidence="1">
    <location>
        <begin position="21"/>
        <end position="120"/>
    </location>
</feature>
<accession>A0A078JID9</accession>
<reference evidence="2 3" key="1">
    <citation type="journal article" date="2014" name="Science">
        <title>Plant genetics. Early allopolyploid evolution in the post-Neolithic Brassica napus oilseed genome.</title>
        <authorList>
            <person name="Chalhoub B."/>
            <person name="Denoeud F."/>
            <person name="Liu S."/>
            <person name="Parkin I.A."/>
            <person name="Tang H."/>
            <person name="Wang X."/>
            <person name="Chiquet J."/>
            <person name="Belcram H."/>
            <person name="Tong C."/>
            <person name="Samans B."/>
            <person name="Correa M."/>
            <person name="Da Silva C."/>
            <person name="Just J."/>
            <person name="Falentin C."/>
            <person name="Koh C.S."/>
            <person name="Le Clainche I."/>
            <person name="Bernard M."/>
            <person name="Bento P."/>
            <person name="Noel B."/>
            <person name="Labadie K."/>
            <person name="Alberti A."/>
            <person name="Charles M."/>
            <person name="Arnaud D."/>
            <person name="Guo H."/>
            <person name="Daviaud C."/>
            <person name="Alamery S."/>
            <person name="Jabbari K."/>
            <person name="Zhao M."/>
            <person name="Edger P.P."/>
            <person name="Chelaifa H."/>
            <person name="Tack D."/>
            <person name="Lassalle G."/>
            <person name="Mestiri I."/>
            <person name="Schnel N."/>
            <person name="Le Paslier M.C."/>
            <person name="Fan G."/>
            <person name="Renault V."/>
            <person name="Bayer P.E."/>
            <person name="Golicz A.A."/>
            <person name="Manoli S."/>
            <person name="Lee T.H."/>
            <person name="Thi V.H."/>
            <person name="Chalabi S."/>
            <person name="Hu Q."/>
            <person name="Fan C."/>
            <person name="Tollenaere R."/>
            <person name="Lu Y."/>
            <person name="Battail C."/>
            <person name="Shen J."/>
            <person name="Sidebottom C.H."/>
            <person name="Wang X."/>
            <person name="Canaguier A."/>
            <person name="Chauveau A."/>
            <person name="Berard A."/>
            <person name="Deniot G."/>
            <person name="Guan M."/>
            <person name="Liu Z."/>
            <person name="Sun F."/>
            <person name="Lim Y.P."/>
            <person name="Lyons E."/>
            <person name="Town C.D."/>
            <person name="Bancroft I."/>
            <person name="Wang X."/>
            <person name="Meng J."/>
            <person name="Ma J."/>
            <person name="Pires J.C."/>
            <person name="King G.J."/>
            <person name="Brunel D."/>
            <person name="Delourme R."/>
            <person name="Renard M."/>
            <person name="Aury J.M."/>
            <person name="Adams K.L."/>
            <person name="Batley J."/>
            <person name="Snowdon R.J."/>
            <person name="Tost J."/>
            <person name="Edwards D."/>
            <person name="Zhou Y."/>
            <person name="Hua W."/>
            <person name="Sharpe A.G."/>
            <person name="Paterson A.H."/>
            <person name="Guan C."/>
            <person name="Wincker P."/>
        </authorList>
    </citation>
    <scope>NUCLEOTIDE SEQUENCE [LARGE SCALE GENOMIC DNA]</scope>
    <source>
        <strain evidence="3">cv. Darmor-bzh</strain>
    </source>
</reference>
<dbReference type="STRING" id="3708.A0A078JID9"/>
<proteinExistence type="predicted"/>
<evidence type="ECO:0000256" key="1">
    <source>
        <dbReference type="SAM" id="SignalP"/>
    </source>
</evidence>
<evidence type="ECO:0000313" key="2">
    <source>
        <dbReference type="EMBL" id="CDY66484.1"/>
    </source>
</evidence>
<name>A0A078JID9_BRANA</name>
<keyword evidence="1" id="KW-0732">Signal</keyword>
<gene>
    <name evidence="2" type="primary">BnaCnng51040D</name>
    <name evidence="2" type="ORF">GSBRNA2T00054417001</name>
</gene>
<organism evidence="2 3">
    <name type="scientific">Brassica napus</name>
    <name type="common">Rape</name>
    <dbReference type="NCBI Taxonomy" id="3708"/>
    <lineage>
        <taxon>Eukaryota</taxon>
        <taxon>Viridiplantae</taxon>
        <taxon>Streptophyta</taxon>
        <taxon>Embryophyta</taxon>
        <taxon>Tracheophyta</taxon>
        <taxon>Spermatophyta</taxon>
        <taxon>Magnoliopsida</taxon>
        <taxon>eudicotyledons</taxon>
        <taxon>Gunneridae</taxon>
        <taxon>Pentapetalae</taxon>
        <taxon>rosids</taxon>
        <taxon>malvids</taxon>
        <taxon>Brassicales</taxon>
        <taxon>Brassicaceae</taxon>
        <taxon>Brassiceae</taxon>
        <taxon>Brassica</taxon>
    </lineage>
</organism>
<dbReference type="Gramene" id="CDY66484">
    <property type="protein sequence ID" value="CDY66484"/>
    <property type="gene ID" value="GSBRNA2T00054417001"/>
</dbReference>
<sequence length="120" mass="14389">MNRHTTTLVVLSLLLVVSDHTRLMIRVHSYVPFCAYTYDYFSYCLEFLTGNYYKPAWTVPHLSQTLEDFQRSLLRSILTYNELEDFLKVFHEVFKNLKQEDYQSLRCVCQVQSKLIYVEE</sequence>
<dbReference type="OMA" id="VCQVESK"/>
<dbReference type="Proteomes" id="UP000028999">
    <property type="component" value="Unassembled WGS sequence"/>
</dbReference>
<protein>
    <submittedName>
        <fullName evidence="2">BnaCnng51040D protein</fullName>
    </submittedName>
</protein>
<feature type="signal peptide" evidence="1">
    <location>
        <begin position="1"/>
        <end position="20"/>
    </location>
</feature>
<evidence type="ECO:0000313" key="3">
    <source>
        <dbReference type="Proteomes" id="UP000028999"/>
    </source>
</evidence>
<keyword evidence="3" id="KW-1185">Reference proteome</keyword>
<dbReference type="AlphaFoldDB" id="A0A078JID9"/>
<dbReference type="PaxDb" id="3708-A0A078JID9"/>
<dbReference type="EMBL" id="LK035285">
    <property type="protein sequence ID" value="CDY66484.1"/>
    <property type="molecule type" value="Genomic_DNA"/>
</dbReference>